<name>A0A8J3EGW5_9RHOB</name>
<keyword evidence="1 4" id="KW-0489">Methyltransferase</keyword>
<keyword evidence="7" id="KW-1185">Reference proteome</keyword>
<keyword evidence="3 4" id="KW-0862">Zinc</keyword>
<feature type="binding site" evidence="3 4">
    <location>
        <position position="290"/>
    </location>
    <ligand>
        <name>Zn(2+)</name>
        <dbReference type="ChEBI" id="CHEBI:29105"/>
    </ligand>
</feature>
<evidence type="ECO:0000256" key="3">
    <source>
        <dbReference type="PIRSR" id="PIRSR037505-2"/>
    </source>
</evidence>
<evidence type="ECO:0000256" key="2">
    <source>
        <dbReference type="ARBA" id="ARBA00022679"/>
    </source>
</evidence>
<dbReference type="GO" id="GO:0032259">
    <property type="term" value="P:methylation"/>
    <property type="evidence" value="ECO:0007669"/>
    <property type="project" value="UniProtKB-KW"/>
</dbReference>
<protein>
    <submittedName>
        <fullName evidence="6">Homocysteine S-methyltransferase</fullName>
    </submittedName>
</protein>
<comment type="cofactor">
    <cofactor evidence="3">
        <name>Zn(2+)</name>
        <dbReference type="ChEBI" id="CHEBI:29105"/>
    </cofactor>
    <text evidence="3">Binds 1 zinc ion per subunit.</text>
</comment>
<dbReference type="InterPro" id="IPR003726">
    <property type="entry name" value="HCY_dom"/>
</dbReference>
<reference evidence="6" key="1">
    <citation type="journal article" date="2014" name="Int. J. Syst. Evol. Microbiol.">
        <title>Complete genome sequence of Corynebacterium casei LMG S-19264T (=DSM 44701T), isolated from a smear-ripened cheese.</title>
        <authorList>
            <consortium name="US DOE Joint Genome Institute (JGI-PGF)"/>
            <person name="Walter F."/>
            <person name="Albersmeier A."/>
            <person name="Kalinowski J."/>
            <person name="Ruckert C."/>
        </authorList>
    </citation>
    <scope>NUCLEOTIDE SEQUENCE</scope>
    <source>
        <strain evidence="6">CGMCC 1.15762</strain>
    </source>
</reference>
<gene>
    <name evidence="6" type="ORF">GCM10011415_23080</name>
</gene>
<evidence type="ECO:0000259" key="5">
    <source>
        <dbReference type="PROSITE" id="PS50970"/>
    </source>
</evidence>
<organism evidence="6 7">
    <name type="scientific">Salipiger pallidus</name>
    <dbReference type="NCBI Taxonomy" id="1775170"/>
    <lineage>
        <taxon>Bacteria</taxon>
        <taxon>Pseudomonadati</taxon>
        <taxon>Pseudomonadota</taxon>
        <taxon>Alphaproteobacteria</taxon>
        <taxon>Rhodobacterales</taxon>
        <taxon>Roseobacteraceae</taxon>
        <taxon>Salipiger</taxon>
    </lineage>
</organism>
<reference evidence="6" key="2">
    <citation type="submission" date="2020-09" db="EMBL/GenBank/DDBJ databases">
        <authorList>
            <person name="Sun Q."/>
            <person name="Zhou Y."/>
        </authorList>
    </citation>
    <scope>NUCLEOTIDE SEQUENCE</scope>
    <source>
        <strain evidence="6">CGMCC 1.15762</strain>
    </source>
</reference>
<dbReference type="GO" id="GO:0008270">
    <property type="term" value="F:zinc ion binding"/>
    <property type="evidence" value="ECO:0007669"/>
    <property type="project" value="InterPro"/>
</dbReference>
<dbReference type="PIRSF" id="PIRSF037505">
    <property type="entry name" value="Betaine_HMT"/>
    <property type="match status" value="1"/>
</dbReference>
<dbReference type="GO" id="GO:0008168">
    <property type="term" value="F:methyltransferase activity"/>
    <property type="evidence" value="ECO:0007669"/>
    <property type="project" value="UniProtKB-UniRule"/>
</dbReference>
<comment type="caution">
    <text evidence="6">The sequence shown here is derived from an EMBL/GenBank/DDBJ whole genome shotgun (WGS) entry which is preliminary data.</text>
</comment>
<dbReference type="AlphaFoldDB" id="A0A8J3EGW5"/>
<accession>A0A8J3EGW5</accession>
<dbReference type="PROSITE" id="PS50970">
    <property type="entry name" value="HCY"/>
    <property type="match status" value="1"/>
</dbReference>
<dbReference type="Proteomes" id="UP000617145">
    <property type="component" value="Unassembled WGS sequence"/>
</dbReference>
<dbReference type="InterPro" id="IPR017226">
    <property type="entry name" value="BHMT-like"/>
</dbReference>
<dbReference type="RefSeq" id="WP_188790374.1">
    <property type="nucleotide sequence ID" value="NZ_BMJV01000004.1"/>
</dbReference>
<evidence type="ECO:0000256" key="4">
    <source>
        <dbReference type="PROSITE-ProRule" id="PRU00333"/>
    </source>
</evidence>
<feature type="binding site" evidence="3 4">
    <location>
        <position position="214"/>
    </location>
    <ligand>
        <name>Zn(2+)</name>
        <dbReference type="ChEBI" id="CHEBI:29105"/>
    </ligand>
</feature>
<dbReference type="PANTHER" id="PTHR11103:SF18">
    <property type="entry name" value="SLR1189 PROTEIN"/>
    <property type="match status" value="1"/>
</dbReference>
<dbReference type="SUPFAM" id="SSF82282">
    <property type="entry name" value="Homocysteine S-methyltransferase"/>
    <property type="match status" value="1"/>
</dbReference>
<feature type="binding site" evidence="3 4">
    <location>
        <position position="291"/>
    </location>
    <ligand>
        <name>Zn(2+)</name>
        <dbReference type="ChEBI" id="CHEBI:29105"/>
    </ligand>
</feature>
<sequence>MVQGGAQITLLDGGLGRELMRFGAELTQPEWSAGALMDAPDAVRQAHEAFFRAGASIATANTYAVVPYHLGKDRFDARGAELAALAGRLAREAAEAVRDVRPGARVAGSLPPACGSYLPRNFDPVEGARILSVLVSALKPYADFWLAETMSSLTEARVTANAVAGTDKPLWISWSLRDDPGDDTRPPALRSGEPLVDAVALAVELGAGAVLFNCSMPEVMERAVRETRAQLDAAEQAISVGVYANAFTARGEDGAANEVLATIRDDLSPQAYLRWTERWVAAGATMIGGCCGIGAEHIAALQDRWVAV</sequence>
<dbReference type="EMBL" id="BMJV01000004">
    <property type="protein sequence ID" value="GGG74055.1"/>
    <property type="molecule type" value="Genomic_DNA"/>
</dbReference>
<dbReference type="PANTHER" id="PTHR11103">
    <property type="entry name" value="SLR1189 PROTEIN"/>
    <property type="match status" value="1"/>
</dbReference>
<evidence type="ECO:0000313" key="6">
    <source>
        <dbReference type="EMBL" id="GGG74055.1"/>
    </source>
</evidence>
<evidence type="ECO:0000313" key="7">
    <source>
        <dbReference type="Proteomes" id="UP000617145"/>
    </source>
</evidence>
<dbReference type="InterPro" id="IPR036589">
    <property type="entry name" value="HCY_dom_sf"/>
</dbReference>
<dbReference type="Pfam" id="PF02574">
    <property type="entry name" value="S-methyl_trans"/>
    <property type="match status" value="1"/>
</dbReference>
<proteinExistence type="predicted"/>
<keyword evidence="2 4" id="KW-0808">Transferase</keyword>
<keyword evidence="3 4" id="KW-0479">Metal-binding</keyword>
<dbReference type="GO" id="GO:0009086">
    <property type="term" value="P:methionine biosynthetic process"/>
    <property type="evidence" value="ECO:0007669"/>
    <property type="project" value="InterPro"/>
</dbReference>
<dbReference type="Gene3D" id="3.20.20.330">
    <property type="entry name" value="Homocysteine-binding-like domain"/>
    <property type="match status" value="1"/>
</dbReference>
<feature type="domain" description="Hcy-binding" evidence="5">
    <location>
        <begin position="1"/>
        <end position="305"/>
    </location>
</feature>
<evidence type="ECO:0000256" key="1">
    <source>
        <dbReference type="ARBA" id="ARBA00022603"/>
    </source>
</evidence>